<dbReference type="InterPro" id="IPR000551">
    <property type="entry name" value="MerR-type_HTH_dom"/>
</dbReference>
<organism evidence="3 4">
    <name type="scientific">Sphingomonas colocasiae</name>
    <dbReference type="NCBI Taxonomy" id="1848973"/>
    <lineage>
        <taxon>Bacteria</taxon>
        <taxon>Pseudomonadati</taxon>
        <taxon>Pseudomonadota</taxon>
        <taxon>Alphaproteobacteria</taxon>
        <taxon>Sphingomonadales</taxon>
        <taxon>Sphingomonadaceae</taxon>
        <taxon>Sphingomonas</taxon>
    </lineage>
</organism>
<name>A0ABS7PXY5_9SPHN</name>
<keyword evidence="4" id="KW-1185">Reference proteome</keyword>
<dbReference type="Gene3D" id="1.10.1660.10">
    <property type="match status" value="1"/>
</dbReference>
<sequence>MGMKGYSIGELARLTGLSVRRIRFYSDKGLLPPTTRTASNYRVYTDLDLARLDLIRALRGAGVGLKDIGKLLARQMSLAEVLRTRLEILDAEIAARRRVAAVLRATLRSHDPTDSDLRRLWMMTTLSNARMAALVEQFVERIAEGAVIDDGWRDRLVDVGTPELPDDPTPEQIEAWSELATMLADPAFISELRAEMADMWSGDFDPAAYRAAAEQVHGAICAAMAAGVDPGSEPGLAIGRDWLRRSAEAMARVPDRAFLDWHLRQYGSYHGRTARYRQLMAILQGQPAGASAANEWTWMHQALLTLRSDHGRPD</sequence>
<dbReference type="SUPFAM" id="SSF46955">
    <property type="entry name" value="Putative DNA-binding domain"/>
    <property type="match status" value="1"/>
</dbReference>
<dbReference type="Pfam" id="PF13411">
    <property type="entry name" value="MerR_1"/>
    <property type="match status" value="1"/>
</dbReference>
<dbReference type="PANTHER" id="PTHR30204">
    <property type="entry name" value="REDOX-CYCLING DRUG-SENSING TRANSCRIPTIONAL ACTIVATOR SOXR"/>
    <property type="match status" value="1"/>
</dbReference>
<dbReference type="PANTHER" id="PTHR30204:SF93">
    <property type="entry name" value="HTH MERR-TYPE DOMAIN-CONTAINING PROTEIN"/>
    <property type="match status" value="1"/>
</dbReference>
<protein>
    <submittedName>
        <fullName evidence="3">MerR family transcriptional regulator</fullName>
    </submittedName>
</protein>
<evidence type="ECO:0000313" key="4">
    <source>
        <dbReference type="Proteomes" id="UP000706039"/>
    </source>
</evidence>
<evidence type="ECO:0000313" key="3">
    <source>
        <dbReference type="EMBL" id="MBY8826208.1"/>
    </source>
</evidence>
<feature type="domain" description="HTH merR-type" evidence="2">
    <location>
        <begin position="5"/>
        <end position="74"/>
    </location>
</feature>
<dbReference type="InterPro" id="IPR047057">
    <property type="entry name" value="MerR_fam"/>
</dbReference>
<dbReference type="CDD" id="cd00592">
    <property type="entry name" value="HTH_MerR-like"/>
    <property type="match status" value="1"/>
</dbReference>
<keyword evidence="1" id="KW-0238">DNA-binding</keyword>
<evidence type="ECO:0000256" key="1">
    <source>
        <dbReference type="ARBA" id="ARBA00023125"/>
    </source>
</evidence>
<reference evidence="3 4" key="1">
    <citation type="submission" date="2021-08" db="EMBL/GenBank/DDBJ databases">
        <authorList>
            <person name="Tuo L."/>
        </authorList>
    </citation>
    <scope>NUCLEOTIDE SEQUENCE [LARGE SCALE GENOMIC DNA]</scope>
    <source>
        <strain evidence="3 4">JCM 31229</strain>
    </source>
</reference>
<dbReference type="RefSeq" id="WP_222993642.1">
    <property type="nucleotide sequence ID" value="NZ_JAINVV010000015.1"/>
</dbReference>
<dbReference type="PRINTS" id="PR00040">
    <property type="entry name" value="HTHMERR"/>
</dbReference>
<comment type="caution">
    <text evidence="3">The sequence shown here is derived from an EMBL/GenBank/DDBJ whole genome shotgun (WGS) entry which is preliminary data.</text>
</comment>
<dbReference type="InterPro" id="IPR009061">
    <property type="entry name" value="DNA-bd_dom_put_sf"/>
</dbReference>
<gene>
    <name evidence="3" type="ORF">K7G82_28155</name>
</gene>
<dbReference type="SMART" id="SM00422">
    <property type="entry name" value="HTH_MERR"/>
    <property type="match status" value="1"/>
</dbReference>
<dbReference type="PROSITE" id="PS50937">
    <property type="entry name" value="HTH_MERR_2"/>
    <property type="match status" value="1"/>
</dbReference>
<proteinExistence type="predicted"/>
<dbReference type="EMBL" id="JAINVV010000015">
    <property type="protein sequence ID" value="MBY8826208.1"/>
    <property type="molecule type" value="Genomic_DNA"/>
</dbReference>
<accession>A0ABS7PXY5</accession>
<evidence type="ECO:0000259" key="2">
    <source>
        <dbReference type="PROSITE" id="PS50937"/>
    </source>
</evidence>
<dbReference type="Proteomes" id="UP000706039">
    <property type="component" value="Unassembled WGS sequence"/>
</dbReference>